<dbReference type="Gene3D" id="2.30.30.40">
    <property type="entry name" value="SH3 Domains"/>
    <property type="match status" value="1"/>
</dbReference>
<dbReference type="AlphaFoldDB" id="A0A126V169"/>
<accession>A0A126V169</accession>
<dbReference type="KEGG" id="hat:RC74_13080"/>
<keyword evidence="3" id="KW-1185">Reference proteome</keyword>
<organism evidence="2 3">
    <name type="scientific">Falsihalocynthiibacter arcticus</name>
    <dbReference type="NCBI Taxonomy" id="1579316"/>
    <lineage>
        <taxon>Bacteria</taxon>
        <taxon>Pseudomonadati</taxon>
        <taxon>Pseudomonadota</taxon>
        <taxon>Alphaproteobacteria</taxon>
        <taxon>Rhodobacterales</taxon>
        <taxon>Roseobacteraceae</taxon>
        <taxon>Falsihalocynthiibacter</taxon>
    </lineage>
</organism>
<evidence type="ECO:0000313" key="2">
    <source>
        <dbReference type="EMBL" id="AML52082.1"/>
    </source>
</evidence>
<evidence type="ECO:0000256" key="1">
    <source>
        <dbReference type="SAM" id="SignalP"/>
    </source>
</evidence>
<evidence type="ECO:0000313" key="3">
    <source>
        <dbReference type="Proteomes" id="UP000070371"/>
    </source>
</evidence>
<dbReference type="Proteomes" id="UP000070371">
    <property type="component" value="Chromosome"/>
</dbReference>
<protein>
    <recommendedName>
        <fullName evidence="4">SH3b domain-containing protein</fullName>
    </recommendedName>
</protein>
<proteinExistence type="predicted"/>
<evidence type="ECO:0008006" key="4">
    <source>
        <dbReference type="Google" id="ProtNLM"/>
    </source>
</evidence>
<feature type="signal peptide" evidence="1">
    <location>
        <begin position="1"/>
        <end position="24"/>
    </location>
</feature>
<gene>
    <name evidence="2" type="ORF">RC74_13080</name>
</gene>
<keyword evidence="1" id="KW-0732">Signal</keyword>
<feature type="chain" id="PRO_5007443640" description="SH3b domain-containing protein" evidence="1">
    <location>
        <begin position="25"/>
        <end position="253"/>
    </location>
</feature>
<name>A0A126V169_9RHOB</name>
<dbReference type="EMBL" id="CP014327">
    <property type="protein sequence ID" value="AML52082.1"/>
    <property type="molecule type" value="Genomic_DNA"/>
</dbReference>
<sequence>MKSKLCLFGLINSLVLCFSIQATAQSKDMFLEAFSGQWLIFDSSFSTSPAPCSFELTNVIELRGVVEESQLRPSGTSENCVAPFDSVKAWDIEDNQLALYAENDALIARLGGNQNRVTGDVGDTFRSVILERANGAPENAKFSQALREHRCIYKGYTAECATKEELALPIFTEGGGVISSVELLVNLNVREQPRGNSLSVGTLPKGTCLKVNYCTTASDGIWCRARFGEAAGWIKKTMLRKDEWPIATYLNAC</sequence>
<reference evidence="2 3" key="1">
    <citation type="submission" date="2016-02" db="EMBL/GenBank/DDBJ databases">
        <title>Complete genome sequence of Halocynthiibacter arcticus PAMC 20958t from arctic marine sediment.</title>
        <authorList>
            <person name="Lee Y.M."/>
            <person name="Baek K."/>
            <person name="Lee H.K."/>
            <person name="Shin S.C."/>
        </authorList>
    </citation>
    <scope>NUCLEOTIDE SEQUENCE [LARGE SCALE GENOMIC DNA]</scope>
    <source>
        <strain evidence="2">PAMC 20958</strain>
    </source>
</reference>